<sequence>FVLELAQTAEVREAVAEKVVSVAAHEVVNASSSRGDSGGGCDVYVTTVKGEDRGKKAESGGNKVTIMVGNKVEDAAILRLQFNIKRKQLAQHDDDEEIGWSDQRVLSFLAFKMNKSGQGEGLASAAAIKIQKKFWGWKKIKEFLIIHQRIFKIQAHVSGHQVRRQYRTIIWSMGILEKKQLLKESTILLDRPPPKPPDLNWRAVASRFLNMKTG</sequence>
<feature type="non-terminal residue" evidence="1">
    <location>
        <position position="214"/>
    </location>
</feature>
<evidence type="ECO:0000313" key="1">
    <source>
        <dbReference type="EMBL" id="WVY91615.1"/>
    </source>
</evidence>
<dbReference type="PROSITE" id="PS50096">
    <property type="entry name" value="IQ"/>
    <property type="match status" value="1"/>
</dbReference>
<dbReference type="GO" id="GO:0006357">
    <property type="term" value="P:regulation of transcription by RNA polymerase II"/>
    <property type="evidence" value="ECO:0007669"/>
    <property type="project" value="TreeGrafter"/>
</dbReference>
<proteinExistence type="predicted"/>
<dbReference type="AlphaFoldDB" id="A0AAQ3RH74"/>
<accession>A0AAQ3RH74</accession>
<dbReference type="Proteomes" id="UP001374535">
    <property type="component" value="Chromosome 11"/>
</dbReference>
<reference evidence="1 2" key="1">
    <citation type="journal article" date="2023" name="Life. Sci Alliance">
        <title>Evolutionary insights into 3D genome organization and epigenetic landscape of Vigna mungo.</title>
        <authorList>
            <person name="Junaid A."/>
            <person name="Singh B."/>
            <person name="Bhatia S."/>
        </authorList>
    </citation>
    <scope>NUCLEOTIDE SEQUENCE [LARGE SCALE GENOMIC DNA]</scope>
    <source>
        <strain evidence="1">Urdbean</strain>
    </source>
</reference>
<dbReference type="GO" id="GO:0003712">
    <property type="term" value="F:transcription coregulator activity"/>
    <property type="evidence" value="ECO:0007669"/>
    <property type="project" value="TreeGrafter"/>
</dbReference>
<dbReference type="EMBL" id="CP144690">
    <property type="protein sequence ID" value="WVY91615.1"/>
    <property type="molecule type" value="Genomic_DNA"/>
</dbReference>
<name>A0AAQ3RH74_VIGMU</name>
<dbReference type="PANTHER" id="PTHR23335:SF29">
    <property type="entry name" value="CALMODULIN-BINDING TRANSCRIPTION ACTIVATOR 1"/>
    <property type="match status" value="1"/>
</dbReference>
<keyword evidence="2" id="KW-1185">Reference proteome</keyword>
<dbReference type="GO" id="GO:0005634">
    <property type="term" value="C:nucleus"/>
    <property type="evidence" value="ECO:0007669"/>
    <property type="project" value="TreeGrafter"/>
</dbReference>
<organism evidence="1 2">
    <name type="scientific">Vigna mungo</name>
    <name type="common">Black gram</name>
    <name type="synonym">Phaseolus mungo</name>
    <dbReference type="NCBI Taxonomy" id="3915"/>
    <lineage>
        <taxon>Eukaryota</taxon>
        <taxon>Viridiplantae</taxon>
        <taxon>Streptophyta</taxon>
        <taxon>Embryophyta</taxon>
        <taxon>Tracheophyta</taxon>
        <taxon>Spermatophyta</taxon>
        <taxon>Magnoliopsida</taxon>
        <taxon>eudicotyledons</taxon>
        <taxon>Gunneridae</taxon>
        <taxon>Pentapetalae</taxon>
        <taxon>rosids</taxon>
        <taxon>fabids</taxon>
        <taxon>Fabales</taxon>
        <taxon>Fabaceae</taxon>
        <taxon>Papilionoideae</taxon>
        <taxon>50 kb inversion clade</taxon>
        <taxon>NPAAA clade</taxon>
        <taxon>indigoferoid/millettioid clade</taxon>
        <taxon>Phaseoleae</taxon>
        <taxon>Vigna</taxon>
    </lineage>
</organism>
<protein>
    <submittedName>
        <fullName evidence="1">Uncharacterized protein</fullName>
    </submittedName>
</protein>
<dbReference type="GO" id="GO:0003690">
    <property type="term" value="F:double-stranded DNA binding"/>
    <property type="evidence" value="ECO:0007669"/>
    <property type="project" value="TreeGrafter"/>
</dbReference>
<gene>
    <name evidence="1" type="ORF">V8G54_037129</name>
</gene>
<dbReference type="PANTHER" id="PTHR23335">
    <property type="entry name" value="CALMODULIN-BINDING TRANSCRIPTION ACTIVATOR CAMTA"/>
    <property type="match status" value="1"/>
</dbReference>
<dbReference type="Gene3D" id="1.20.5.190">
    <property type="match status" value="1"/>
</dbReference>
<evidence type="ECO:0000313" key="2">
    <source>
        <dbReference type="Proteomes" id="UP001374535"/>
    </source>
</evidence>